<protein>
    <recommendedName>
        <fullName evidence="4">Dienelactone hydrolase domain-containing protein</fullName>
    </recommendedName>
</protein>
<dbReference type="Proteomes" id="UP000008495">
    <property type="component" value="Unassembled WGS sequence"/>
</dbReference>
<reference evidence="2 3" key="1">
    <citation type="submission" date="2012-08" db="EMBL/GenBank/DDBJ databases">
        <title>Whole genome shotgun sequence of Austwickia chelonae NBRC 105200.</title>
        <authorList>
            <person name="Yoshida I."/>
            <person name="Hosoyama A."/>
            <person name="Tsuchikane K."/>
            <person name="Katsumata H."/>
            <person name="Ando Y."/>
            <person name="Ohji S."/>
            <person name="Hamada M."/>
            <person name="Tamura T."/>
            <person name="Yamazoe A."/>
            <person name="Yamazaki S."/>
            <person name="Fujita N."/>
        </authorList>
    </citation>
    <scope>NUCLEOTIDE SEQUENCE [LARGE SCALE GENOMIC DNA]</scope>
    <source>
        <strain evidence="2 3">NBRC 105200</strain>
    </source>
</reference>
<dbReference type="EMBL" id="BAGZ01000016">
    <property type="protein sequence ID" value="GAB78703.1"/>
    <property type="molecule type" value="Genomic_DNA"/>
</dbReference>
<evidence type="ECO:0000313" key="2">
    <source>
        <dbReference type="EMBL" id="GAB78703.1"/>
    </source>
</evidence>
<evidence type="ECO:0008006" key="4">
    <source>
        <dbReference type="Google" id="ProtNLM"/>
    </source>
</evidence>
<feature type="region of interest" description="Disordered" evidence="1">
    <location>
        <begin position="19"/>
        <end position="50"/>
    </location>
</feature>
<accession>K6V902</accession>
<name>K6V902_9MICO</name>
<dbReference type="AlphaFoldDB" id="K6V902"/>
<evidence type="ECO:0000313" key="3">
    <source>
        <dbReference type="Proteomes" id="UP000008495"/>
    </source>
</evidence>
<dbReference type="Gene3D" id="3.40.50.1820">
    <property type="entry name" value="alpha/beta hydrolase"/>
    <property type="match status" value="1"/>
</dbReference>
<gene>
    <name evidence="2" type="ORF">AUCHE_16_01230</name>
</gene>
<evidence type="ECO:0000256" key="1">
    <source>
        <dbReference type="SAM" id="MobiDB-lite"/>
    </source>
</evidence>
<dbReference type="InterPro" id="IPR029058">
    <property type="entry name" value="AB_hydrolase_fold"/>
</dbReference>
<organism evidence="2 3">
    <name type="scientific">Austwickia chelonae NBRC 105200</name>
    <dbReference type="NCBI Taxonomy" id="1184607"/>
    <lineage>
        <taxon>Bacteria</taxon>
        <taxon>Bacillati</taxon>
        <taxon>Actinomycetota</taxon>
        <taxon>Actinomycetes</taxon>
        <taxon>Micrococcales</taxon>
        <taxon>Dermatophilaceae</taxon>
        <taxon>Austwickia</taxon>
    </lineage>
</organism>
<proteinExistence type="predicted"/>
<dbReference type="STRING" id="100225.SAMN05421595_2357"/>
<keyword evidence="3" id="KW-1185">Reference proteome</keyword>
<dbReference type="SUPFAM" id="SSF53474">
    <property type="entry name" value="alpha/beta-Hydrolases"/>
    <property type="match status" value="1"/>
</dbReference>
<comment type="caution">
    <text evidence="2">The sequence shown here is derived from an EMBL/GenBank/DDBJ whole genome shotgun (WGS) entry which is preliminary data.</text>
</comment>
<dbReference type="eggNOG" id="COG1073">
    <property type="taxonomic scope" value="Bacteria"/>
</dbReference>
<sequence>MYPAHAVPPPGRELAAAVAGFAPAAPKNADEKDGPRSPQNRQRAETKVTTADGVHLSDVDLGDVEIGKKSGEFRSPVRGLLTLPVEGTEAAPLVVLSHLRHPNCADGSHAFPCPGDKDNRFDRGMAYLATDLAKKGYAVVVPDVGPLFMPRSLVEPYDQVEAWTKVVGHFLEKVRAATSGDDKSFGIALKGRIDSAKAALIAHSRSGQLAGKIVSAWEKGPTRISSVMTYAPSYQVEDKDKVTPMIPDVPYLALLGDKDKDVPYQAVNWLGHHLGSTRSQPALVGLLPGYGHNYVNRTLSAAGTDDRTACDKGCPDATAHEKLLVDAATRWLTSLREKADAEIPFAATAGLPEKLGDIPVSWLAHTNSPQRKIIFDATGRASGQGEHQLKKCTFYHPQNPEKHPDRCPEPEDGVVRVFGEVAQVKLTADTGASITTKVARTSHIALTLAPYGDRADKKKGTPLTVRLTTQDGTTSSLLIPAEHPALINRAVPGENGSYALSTIRMPLPPRATGQTVTKVELLGDSSGGTIALRQIDLISTR</sequence>